<dbReference type="InterPro" id="IPR006342">
    <property type="entry name" value="FkbM_mtfrase"/>
</dbReference>
<dbReference type="Pfam" id="PF05050">
    <property type="entry name" value="Methyltransf_21"/>
    <property type="match status" value="1"/>
</dbReference>
<proteinExistence type="predicted"/>
<dbReference type="Proteomes" id="UP000281985">
    <property type="component" value="Unassembled WGS sequence"/>
</dbReference>
<sequence length="268" mass="30611">MIRKFIKKMIKKCMHPHNFYLSAVTPTHVVSDFIKDFRPYTTNQALIRLGASGDGGYLVPDDLENIAACFSPGVDRVSEFEQDCLGKNMKIFMADASVDFPTINLEPEKFSFIKKHIGVLNNDRFITMDKWISDSKVDKDADLLLQMDIEGAEYAALTNISAENLKRFRIIVIEAHGLDHLWDTVAFEHISTPLYRILETHYCVHIHPNNVGGALTLNNITIPRLLEFTFLRKDRVTTKTLSKEFPHALDAQNTMAPPLDLPKRWYDS</sequence>
<organism evidence="2 3">
    <name type="scientific">Dokdonia sinensis</name>
    <dbReference type="NCBI Taxonomy" id="2479847"/>
    <lineage>
        <taxon>Bacteria</taxon>
        <taxon>Pseudomonadati</taxon>
        <taxon>Bacteroidota</taxon>
        <taxon>Flavobacteriia</taxon>
        <taxon>Flavobacteriales</taxon>
        <taxon>Flavobacteriaceae</taxon>
        <taxon>Dokdonia</taxon>
    </lineage>
</organism>
<evidence type="ECO:0000259" key="1">
    <source>
        <dbReference type="Pfam" id="PF05050"/>
    </source>
</evidence>
<dbReference type="AlphaFoldDB" id="A0A3M0G5B8"/>
<name>A0A3M0G5B8_9FLAO</name>
<evidence type="ECO:0000313" key="3">
    <source>
        <dbReference type="Proteomes" id="UP000281985"/>
    </source>
</evidence>
<dbReference type="SUPFAM" id="SSF53335">
    <property type="entry name" value="S-adenosyl-L-methionine-dependent methyltransferases"/>
    <property type="match status" value="1"/>
</dbReference>
<dbReference type="EMBL" id="REFV01000011">
    <property type="protein sequence ID" value="RMB57432.1"/>
    <property type="molecule type" value="Genomic_DNA"/>
</dbReference>
<protein>
    <recommendedName>
        <fullName evidence="1">Methyltransferase FkbM domain-containing protein</fullName>
    </recommendedName>
</protein>
<evidence type="ECO:0000313" key="2">
    <source>
        <dbReference type="EMBL" id="RMB57432.1"/>
    </source>
</evidence>
<dbReference type="InterPro" id="IPR029063">
    <property type="entry name" value="SAM-dependent_MTases_sf"/>
</dbReference>
<keyword evidence="3" id="KW-1185">Reference proteome</keyword>
<comment type="caution">
    <text evidence="2">The sequence shown here is derived from an EMBL/GenBank/DDBJ whole genome shotgun (WGS) entry which is preliminary data.</text>
</comment>
<accession>A0A3M0G5B8</accession>
<feature type="domain" description="Methyltransferase FkbM" evidence="1">
    <location>
        <begin position="127"/>
        <end position="179"/>
    </location>
</feature>
<reference evidence="2 3" key="1">
    <citation type="submission" date="2018-10" db="EMBL/GenBank/DDBJ databases">
        <title>Dokdonia luteus sp. nov., isolated from sea water.</title>
        <authorList>
            <person name="Zhou L.Y."/>
            <person name="Du Z.J."/>
        </authorList>
    </citation>
    <scope>NUCLEOTIDE SEQUENCE [LARGE SCALE GENOMIC DNA]</scope>
    <source>
        <strain evidence="2 3">SH27</strain>
    </source>
</reference>
<gene>
    <name evidence="2" type="ORF">EAX61_11845</name>
</gene>